<dbReference type="PROSITE" id="PS50931">
    <property type="entry name" value="HTH_LYSR"/>
    <property type="match status" value="1"/>
</dbReference>
<proteinExistence type="inferred from homology"/>
<dbReference type="Proteomes" id="UP000185494">
    <property type="component" value="Chromosome 2"/>
</dbReference>
<dbReference type="SUPFAM" id="SSF53850">
    <property type="entry name" value="Periplasmic binding protein-like II"/>
    <property type="match status" value="1"/>
</dbReference>
<reference evidence="6 7" key="1">
    <citation type="submission" date="2016-05" db="EMBL/GenBank/DDBJ databases">
        <title>Complete Genome and Methylome Analysis of Psychrotrophic Bacterial Isolates from Antarctic Lake Untersee.</title>
        <authorList>
            <person name="Fomenkov A."/>
            <person name="Akimov V.N."/>
            <person name="Vasilyeva L.V."/>
            <person name="Andersen D."/>
            <person name="Vincze T."/>
            <person name="Roberts R.J."/>
        </authorList>
    </citation>
    <scope>NUCLEOTIDE SEQUENCE [LARGE SCALE GENOMIC DNA]</scope>
    <source>
        <strain evidence="6 7">U14-5</strain>
    </source>
</reference>
<dbReference type="Gene3D" id="3.40.190.290">
    <property type="match status" value="1"/>
</dbReference>
<evidence type="ECO:0000256" key="3">
    <source>
        <dbReference type="ARBA" id="ARBA00023125"/>
    </source>
</evidence>
<dbReference type="InterPro" id="IPR000847">
    <property type="entry name" value="LysR_HTH_N"/>
</dbReference>
<keyword evidence="2" id="KW-0805">Transcription regulation</keyword>
<evidence type="ECO:0000313" key="7">
    <source>
        <dbReference type="Proteomes" id="UP000185494"/>
    </source>
</evidence>
<evidence type="ECO:0000256" key="4">
    <source>
        <dbReference type="ARBA" id="ARBA00023163"/>
    </source>
</evidence>
<dbReference type="KEGG" id="rgi:RGI145_19740"/>
<dbReference type="AlphaFoldDB" id="A0A1L7ALD5"/>
<dbReference type="InterPro" id="IPR036388">
    <property type="entry name" value="WH-like_DNA-bd_sf"/>
</dbReference>
<comment type="similarity">
    <text evidence="1">Belongs to the LysR transcriptional regulatory family.</text>
</comment>
<dbReference type="InterPro" id="IPR036390">
    <property type="entry name" value="WH_DNA-bd_sf"/>
</dbReference>
<dbReference type="RefSeq" id="WP_075800289.1">
    <property type="nucleotide sequence ID" value="NZ_CP015584.1"/>
</dbReference>
<dbReference type="Gene3D" id="1.10.10.10">
    <property type="entry name" value="Winged helix-like DNA-binding domain superfamily/Winged helix DNA-binding domain"/>
    <property type="match status" value="1"/>
</dbReference>
<protein>
    <submittedName>
        <fullName evidence="6">Transcriptional regulator</fullName>
    </submittedName>
</protein>
<keyword evidence="3" id="KW-0238">DNA-binding</keyword>
<accession>A0A1L7ALD5</accession>
<dbReference type="eggNOG" id="COG0583">
    <property type="taxonomic scope" value="Bacteria"/>
</dbReference>
<dbReference type="Pfam" id="PF03466">
    <property type="entry name" value="LysR_substrate"/>
    <property type="match status" value="1"/>
</dbReference>
<dbReference type="PANTHER" id="PTHR30427:SF1">
    <property type="entry name" value="TRANSCRIPTIONAL ACTIVATOR PROTEIN LYSR"/>
    <property type="match status" value="1"/>
</dbReference>
<organism evidence="6 7">
    <name type="scientific">Roseomonas gilardii</name>
    <dbReference type="NCBI Taxonomy" id="257708"/>
    <lineage>
        <taxon>Bacteria</taxon>
        <taxon>Pseudomonadati</taxon>
        <taxon>Pseudomonadota</taxon>
        <taxon>Alphaproteobacteria</taxon>
        <taxon>Acetobacterales</taxon>
        <taxon>Roseomonadaceae</taxon>
        <taxon>Roseomonas</taxon>
    </lineage>
</organism>
<dbReference type="SUPFAM" id="SSF46785">
    <property type="entry name" value="Winged helix' DNA-binding domain"/>
    <property type="match status" value="1"/>
</dbReference>
<name>A0A1L7ALD5_9PROT</name>
<evidence type="ECO:0000256" key="1">
    <source>
        <dbReference type="ARBA" id="ARBA00009437"/>
    </source>
</evidence>
<evidence type="ECO:0000259" key="5">
    <source>
        <dbReference type="PROSITE" id="PS50931"/>
    </source>
</evidence>
<dbReference type="PRINTS" id="PR00039">
    <property type="entry name" value="HTHLYSR"/>
</dbReference>
<evidence type="ECO:0000256" key="2">
    <source>
        <dbReference type="ARBA" id="ARBA00023015"/>
    </source>
</evidence>
<keyword evidence="4" id="KW-0804">Transcription</keyword>
<dbReference type="Pfam" id="PF00126">
    <property type="entry name" value="HTH_1"/>
    <property type="match status" value="1"/>
</dbReference>
<dbReference type="GO" id="GO:0010628">
    <property type="term" value="P:positive regulation of gene expression"/>
    <property type="evidence" value="ECO:0007669"/>
    <property type="project" value="TreeGrafter"/>
</dbReference>
<dbReference type="InterPro" id="IPR005119">
    <property type="entry name" value="LysR_subst-bd"/>
</dbReference>
<dbReference type="GO" id="GO:0003700">
    <property type="term" value="F:DNA-binding transcription factor activity"/>
    <property type="evidence" value="ECO:0007669"/>
    <property type="project" value="InterPro"/>
</dbReference>
<gene>
    <name evidence="6" type="ORF">RGI145_19740</name>
</gene>
<dbReference type="PANTHER" id="PTHR30427">
    <property type="entry name" value="TRANSCRIPTIONAL ACTIVATOR PROTEIN LYSR"/>
    <property type="match status" value="1"/>
</dbReference>
<dbReference type="EMBL" id="CP015584">
    <property type="protein sequence ID" value="APT59577.1"/>
    <property type="molecule type" value="Genomic_DNA"/>
</dbReference>
<sequence>MLTLRQLEILRAMVRFQTTMATARHLSLSQPAVSTAIRQIEMQLGFPLFERVNNRLHPLEAASIVQEEAEPLLALHAALTERLQDLREAKTSRLRILSTPPLGQGVVPRVLGGFARRHPKLKIHFDIRDLNDVVRAVESGAADLGIGLGLGPQATLEVEVLAEARMVAICPPGHALAGLAVVTPGDLGAHSLVALDADTRMGAAVRHAFQSARQPFLFRAEVRTCSTACALVGTGTGVSVVDPFSAAPLPAGTLEIRPFEPAIPATAWAFWSNRKPLSPLGRRFIGEMRLALVQEPVPKP</sequence>
<evidence type="ECO:0000313" key="6">
    <source>
        <dbReference type="EMBL" id="APT59577.1"/>
    </source>
</evidence>
<feature type="domain" description="HTH lysR-type" evidence="5">
    <location>
        <begin position="2"/>
        <end position="59"/>
    </location>
</feature>
<dbReference type="GO" id="GO:0043565">
    <property type="term" value="F:sequence-specific DNA binding"/>
    <property type="evidence" value="ECO:0007669"/>
    <property type="project" value="TreeGrafter"/>
</dbReference>
<dbReference type="STRING" id="257708.RGI145_19740"/>